<reference evidence="2 3" key="1">
    <citation type="submission" date="2023-10" db="EMBL/GenBank/DDBJ databases">
        <title>Genome-Wide Identification Analysis in wild type Solanum Pinnatisectum Reveals Some Genes Defensing Phytophthora Infestans.</title>
        <authorList>
            <person name="Sun C."/>
        </authorList>
    </citation>
    <scope>NUCLEOTIDE SEQUENCE [LARGE SCALE GENOMIC DNA]</scope>
    <source>
        <strain evidence="2">LQN</strain>
        <tissue evidence="2">Leaf</tissue>
    </source>
</reference>
<dbReference type="PANTHER" id="PTHR31639">
    <property type="entry name" value="F-BOX PROTEIN-LIKE"/>
    <property type="match status" value="1"/>
</dbReference>
<sequence>MHFLSKKNVQEFTLHVRSGNHLPHHLFTFQQLRYLELQDCLFHPPLGFKGFKKLVNLDLMHVTFDPSILTNLISKSPLLEPLRLRFITNFDILEVDAANLKFFEFIGQTKSISFKNAPMLEKVTVCFIGHQLLTDTSPFCSNLTKFFRYIPSLLELNLCGSTLEVTYICDITIITE</sequence>
<dbReference type="PANTHER" id="PTHR31639:SF199">
    <property type="entry name" value="FBD DOMAIN-CONTAINING PROTEIN"/>
    <property type="match status" value="1"/>
</dbReference>
<dbReference type="AlphaFoldDB" id="A0AAV9LU96"/>
<dbReference type="Gene3D" id="3.80.10.10">
    <property type="entry name" value="Ribonuclease Inhibitor"/>
    <property type="match status" value="1"/>
</dbReference>
<dbReference type="InterPro" id="IPR032675">
    <property type="entry name" value="LRR_dom_sf"/>
</dbReference>
<keyword evidence="3" id="KW-1185">Reference proteome</keyword>
<dbReference type="Proteomes" id="UP001311915">
    <property type="component" value="Unassembled WGS sequence"/>
</dbReference>
<dbReference type="EMBL" id="JAWPEI010000004">
    <property type="protein sequence ID" value="KAK4728089.1"/>
    <property type="molecule type" value="Genomic_DNA"/>
</dbReference>
<dbReference type="Pfam" id="PF24758">
    <property type="entry name" value="LRR_At5g56370"/>
    <property type="match status" value="1"/>
</dbReference>
<feature type="domain" description="F-box/LRR-repeat protein 15/At3g58940/PEG3-like LRR" evidence="1">
    <location>
        <begin position="2"/>
        <end position="125"/>
    </location>
</feature>
<organism evidence="2 3">
    <name type="scientific">Solanum pinnatisectum</name>
    <name type="common">tansyleaf nightshade</name>
    <dbReference type="NCBI Taxonomy" id="50273"/>
    <lineage>
        <taxon>Eukaryota</taxon>
        <taxon>Viridiplantae</taxon>
        <taxon>Streptophyta</taxon>
        <taxon>Embryophyta</taxon>
        <taxon>Tracheophyta</taxon>
        <taxon>Spermatophyta</taxon>
        <taxon>Magnoliopsida</taxon>
        <taxon>eudicotyledons</taxon>
        <taxon>Gunneridae</taxon>
        <taxon>Pentapetalae</taxon>
        <taxon>asterids</taxon>
        <taxon>lamiids</taxon>
        <taxon>Solanales</taxon>
        <taxon>Solanaceae</taxon>
        <taxon>Solanoideae</taxon>
        <taxon>Solaneae</taxon>
        <taxon>Solanum</taxon>
    </lineage>
</organism>
<gene>
    <name evidence="2" type="ORF">R3W88_021077</name>
</gene>
<name>A0AAV9LU96_9SOLN</name>
<proteinExistence type="predicted"/>
<dbReference type="InterPro" id="IPR055411">
    <property type="entry name" value="LRR_FXL15/At3g58940/PEG3-like"/>
</dbReference>
<comment type="caution">
    <text evidence="2">The sequence shown here is derived from an EMBL/GenBank/DDBJ whole genome shotgun (WGS) entry which is preliminary data.</text>
</comment>
<evidence type="ECO:0000313" key="3">
    <source>
        <dbReference type="Proteomes" id="UP001311915"/>
    </source>
</evidence>
<dbReference type="SUPFAM" id="SSF52047">
    <property type="entry name" value="RNI-like"/>
    <property type="match status" value="1"/>
</dbReference>
<evidence type="ECO:0000313" key="2">
    <source>
        <dbReference type="EMBL" id="KAK4728089.1"/>
    </source>
</evidence>
<accession>A0AAV9LU96</accession>
<protein>
    <recommendedName>
        <fullName evidence="1">F-box/LRR-repeat protein 15/At3g58940/PEG3-like LRR domain-containing protein</fullName>
    </recommendedName>
</protein>
<evidence type="ECO:0000259" key="1">
    <source>
        <dbReference type="Pfam" id="PF24758"/>
    </source>
</evidence>